<dbReference type="AlphaFoldDB" id="T0CEF6"/>
<dbReference type="EMBL" id="CP080467">
    <property type="protein sequence ID" value="UNO47211.1"/>
    <property type="molecule type" value="Genomic_DNA"/>
</dbReference>
<dbReference type="GO" id="GO:0000150">
    <property type="term" value="F:DNA strand exchange activity"/>
    <property type="evidence" value="ECO:0007669"/>
    <property type="project" value="InterPro"/>
</dbReference>
<dbReference type="PROSITE" id="PS00397">
    <property type="entry name" value="RECOMBINASES_1"/>
    <property type="match status" value="1"/>
</dbReference>
<gene>
    <name evidence="1" type="ORF">K1I37_10675</name>
</gene>
<proteinExistence type="predicted"/>
<dbReference type="InterPro" id="IPR050639">
    <property type="entry name" value="SSR_resolvase"/>
</dbReference>
<dbReference type="OrthoDB" id="9811097at2"/>
<organism evidence="1 2">
    <name type="scientific">Alicyclobacillus acidoterrestris (strain ATCC 49025 / DSM 3922 / CIP 106132 / NCIMB 13137 / GD3B)</name>
    <dbReference type="NCBI Taxonomy" id="1356854"/>
    <lineage>
        <taxon>Bacteria</taxon>
        <taxon>Bacillati</taxon>
        <taxon>Bacillota</taxon>
        <taxon>Bacilli</taxon>
        <taxon>Bacillales</taxon>
        <taxon>Alicyclobacillaceae</taxon>
        <taxon>Alicyclobacillus</taxon>
    </lineage>
</organism>
<dbReference type="InterPro" id="IPR025827">
    <property type="entry name" value="Zn_ribbon_recom_dom"/>
</dbReference>
<evidence type="ECO:0000313" key="1">
    <source>
        <dbReference type="EMBL" id="UNO47211.1"/>
    </source>
</evidence>
<dbReference type="PROSITE" id="PS51736">
    <property type="entry name" value="RECOMBINASES_3"/>
    <property type="match status" value="1"/>
</dbReference>
<keyword evidence="2" id="KW-1185">Reference proteome</keyword>
<dbReference type="InterPro" id="IPR011109">
    <property type="entry name" value="DNA_bind_recombinase_dom"/>
</dbReference>
<accession>A0A9E7CWX7</accession>
<dbReference type="Pfam" id="PF07508">
    <property type="entry name" value="Recombinase"/>
    <property type="match status" value="1"/>
</dbReference>
<dbReference type="Proteomes" id="UP000829401">
    <property type="component" value="Chromosome"/>
</dbReference>
<dbReference type="InterPro" id="IPR038109">
    <property type="entry name" value="DNA_bind_recomb_sf"/>
</dbReference>
<dbReference type="InterPro" id="IPR036162">
    <property type="entry name" value="Resolvase-like_N_sf"/>
</dbReference>
<dbReference type="RefSeq" id="WP_021295521.1">
    <property type="nucleotide sequence ID" value="NZ_AURB01000074.1"/>
</dbReference>
<dbReference type="Gene3D" id="3.90.1750.20">
    <property type="entry name" value="Putative Large Serine Recombinase, Chain B, Domain 2"/>
    <property type="match status" value="1"/>
</dbReference>
<dbReference type="CDD" id="cd00338">
    <property type="entry name" value="Ser_Recombinase"/>
    <property type="match status" value="1"/>
</dbReference>
<dbReference type="eggNOG" id="COG1961">
    <property type="taxonomic scope" value="Bacteria"/>
</dbReference>
<dbReference type="PANTHER" id="PTHR30461:SF23">
    <property type="entry name" value="DNA RECOMBINASE-RELATED"/>
    <property type="match status" value="1"/>
</dbReference>
<evidence type="ECO:0000313" key="2">
    <source>
        <dbReference type="Proteomes" id="UP000829401"/>
    </source>
</evidence>
<sequence length="566" mass="64222">MITWAIQRDAESHPLPSKAELTEMMETVKAVIYARVSTQDQARHGYSLTSQVERSLALLQSKYGIVEDQVIAVVEQGEMGDDPNRPALHRALWLIEQGIASKFVVLHPDRLARDLRLQLSITERIWNAGCDIAFVEMDVDPNNPESLLFYNIQGAIAQYNKAKILANSRRGRRTKVMNGKIPGIRRIYGYDFDKTQDILVVNERERDVYLMMVDWILHGKDGRQMNLTAVARELSVLGIPAPSGDKWYQATVSRILKNPVYMGTFYYGKTEYRQKAGRTEIVRKPPDEWQAVTVPAYIDEDTYLALQTRIQSFARRGRGAPPKSSYLLKGLVRCGRCGAAVVAGAPSRDKRTNEPRYHYYVCSGKSRKIFEVGSGRPVCACRGRNWRQDVVDDYVWRCLSRQLVRRRHVLLQLWTAHQDGGRSDALVASRKRVEEAVKARQTERKRWLQLAAKGRIDEHELAQAVDPLERTLNDLQAKLAEIEGELATFERAREAAGSDTELLACFSEYLEQRIDDADKKRLADLLIDHVVLYDDAIEIYLNWSDSTDTCGHGSNNCNTGQGHGGL</sequence>
<name>T0CEF6_ALIAG</name>
<dbReference type="SMART" id="SM00857">
    <property type="entry name" value="Resolvase"/>
    <property type="match status" value="1"/>
</dbReference>
<dbReference type="InterPro" id="IPR006119">
    <property type="entry name" value="Resolv_N"/>
</dbReference>
<dbReference type="GO" id="GO:0003677">
    <property type="term" value="F:DNA binding"/>
    <property type="evidence" value="ECO:0007669"/>
    <property type="project" value="InterPro"/>
</dbReference>
<dbReference type="Pfam" id="PF00239">
    <property type="entry name" value="Resolvase"/>
    <property type="match status" value="1"/>
</dbReference>
<dbReference type="InterPro" id="IPR006118">
    <property type="entry name" value="Recombinase_CS"/>
</dbReference>
<dbReference type="PANTHER" id="PTHR30461">
    <property type="entry name" value="DNA-INVERTASE FROM LAMBDOID PROPHAGE"/>
    <property type="match status" value="1"/>
</dbReference>
<dbReference type="PROSITE" id="PS51737">
    <property type="entry name" value="RECOMBINASE_DNA_BIND"/>
    <property type="match status" value="1"/>
</dbReference>
<accession>T0CEF6</accession>
<dbReference type="Pfam" id="PF13408">
    <property type="entry name" value="Zn_ribbon_recom"/>
    <property type="match status" value="1"/>
</dbReference>
<dbReference type="STRING" id="1356854.N007_21050"/>
<protein>
    <submittedName>
        <fullName evidence="1">Recombinase family protein</fullName>
    </submittedName>
</protein>
<dbReference type="SUPFAM" id="SSF53041">
    <property type="entry name" value="Resolvase-like"/>
    <property type="match status" value="1"/>
</dbReference>
<dbReference type="KEGG" id="aaco:K1I37_10675"/>
<reference evidence="2" key="1">
    <citation type="journal article" date="2022" name="G3 (Bethesda)">
        <title>Unveiling the complete genome sequence of Alicyclobacillus acidoterrestris DSM 3922T, a taint-producing strain.</title>
        <authorList>
            <person name="Leonardo I.C."/>
            <person name="Barreto Crespo M.T."/>
            <person name="Gaspar F.B."/>
        </authorList>
    </citation>
    <scope>NUCLEOTIDE SEQUENCE [LARGE SCALE GENOMIC DNA]</scope>
    <source>
        <strain evidence="2">DSM 3922</strain>
    </source>
</reference>
<dbReference type="Gene3D" id="3.40.50.1390">
    <property type="entry name" value="Resolvase, N-terminal catalytic domain"/>
    <property type="match status" value="1"/>
</dbReference>